<accession>A0A4Y9S527</accession>
<reference evidence="2 3" key="1">
    <citation type="submission" date="2019-03" db="EMBL/GenBank/DDBJ databases">
        <title>Draft genome of Brevundimonas sp. a heavy metal resistant soil bacteria.</title>
        <authorList>
            <person name="Soto J."/>
        </authorList>
    </citation>
    <scope>NUCLEOTIDE SEQUENCE [LARGE SCALE GENOMIC DNA]</scope>
    <source>
        <strain evidence="2 3">B-10</strain>
    </source>
</reference>
<evidence type="ECO:0000313" key="2">
    <source>
        <dbReference type="EMBL" id="TFW15089.1"/>
    </source>
</evidence>
<comment type="caution">
    <text evidence="2">The sequence shown here is derived from an EMBL/GenBank/DDBJ whole genome shotgun (WGS) entry which is preliminary data.</text>
</comment>
<proteinExistence type="predicted"/>
<dbReference type="Pfam" id="PF07007">
    <property type="entry name" value="LprI"/>
    <property type="match status" value="1"/>
</dbReference>
<dbReference type="AlphaFoldDB" id="A0A4Y9S527"/>
<keyword evidence="3" id="KW-1185">Reference proteome</keyword>
<dbReference type="Proteomes" id="UP000298216">
    <property type="component" value="Unassembled WGS sequence"/>
</dbReference>
<dbReference type="Gene3D" id="1.20.1270.180">
    <property type="match status" value="1"/>
</dbReference>
<dbReference type="OrthoDB" id="7340239at2"/>
<sequence length="216" mass="23509">MDGGGAGCPCGASLVERRRHPGLDRDDLAGGVGGYSRRAVNRLSRWGDACEAGAALHSREPGMLFAIVSLLLVSQSPDHLPADCAKAEDTLAINACASRDLSREVERMDHYLVAARRNADAADQGAGNATFSLSQRAYLDQAQEAWAAYADLVCKGVYDKWNGGSIRNVAALRCRIDMTRERTHVVWRNYLTYADSTPPELPEPIRPASEELSYED</sequence>
<dbReference type="InterPro" id="IPR009739">
    <property type="entry name" value="LprI-like_N"/>
</dbReference>
<evidence type="ECO:0000313" key="3">
    <source>
        <dbReference type="Proteomes" id="UP000298216"/>
    </source>
</evidence>
<name>A0A4Y9S527_9CAUL</name>
<feature type="domain" description="Lysozyme inhibitor LprI-like N-terminal" evidence="1">
    <location>
        <begin position="84"/>
        <end position="184"/>
    </location>
</feature>
<gene>
    <name evidence="2" type="ORF">EGY25_00390</name>
</gene>
<evidence type="ECO:0000259" key="1">
    <source>
        <dbReference type="Pfam" id="PF07007"/>
    </source>
</evidence>
<dbReference type="EMBL" id="SPVH01000001">
    <property type="protein sequence ID" value="TFW15089.1"/>
    <property type="molecule type" value="Genomic_DNA"/>
</dbReference>
<protein>
    <submittedName>
        <fullName evidence="2">DUF1311 domain-containing protein</fullName>
    </submittedName>
</protein>
<organism evidence="2 3">
    <name type="scientific">Brevundimonas intermedia</name>
    <dbReference type="NCBI Taxonomy" id="74315"/>
    <lineage>
        <taxon>Bacteria</taxon>
        <taxon>Pseudomonadati</taxon>
        <taxon>Pseudomonadota</taxon>
        <taxon>Alphaproteobacteria</taxon>
        <taxon>Caulobacterales</taxon>
        <taxon>Caulobacteraceae</taxon>
        <taxon>Brevundimonas</taxon>
    </lineage>
</organism>